<dbReference type="EMBL" id="JAGKQM010000013">
    <property type="protein sequence ID" value="KAH0888041.1"/>
    <property type="molecule type" value="Genomic_DNA"/>
</dbReference>
<accession>A0ABQ8A6A8</accession>
<reference evidence="1 2" key="1">
    <citation type="submission" date="2021-05" db="EMBL/GenBank/DDBJ databases">
        <title>Genome Assembly of Synthetic Allotetraploid Brassica napus Reveals Homoeologous Exchanges between Subgenomes.</title>
        <authorList>
            <person name="Davis J.T."/>
        </authorList>
    </citation>
    <scope>NUCLEOTIDE SEQUENCE [LARGE SCALE GENOMIC DNA]</scope>
    <source>
        <strain evidence="2">cv. Da-Ae</strain>
        <tissue evidence="1">Seedling</tissue>
    </source>
</reference>
<gene>
    <name evidence="1" type="ORF">HID58_050470</name>
</gene>
<name>A0ABQ8A6A8_BRANA</name>
<organism evidence="1 2">
    <name type="scientific">Brassica napus</name>
    <name type="common">Rape</name>
    <dbReference type="NCBI Taxonomy" id="3708"/>
    <lineage>
        <taxon>Eukaryota</taxon>
        <taxon>Viridiplantae</taxon>
        <taxon>Streptophyta</taxon>
        <taxon>Embryophyta</taxon>
        <taxon>Tracheophyta</taxon>
        <taxon>Spermatophyta</taxon>
        <taxon>Magnoliopsida</taxon>
        <taxon>eudicotyledons</taxon>
        <taxon>Gunneridae</taxon>
        <taxon>Pentapetalae</taxon>
        <taxon>rosids</taxon>
        <taxon>malvids</taxon>
        <taxon>Brassicales</taxon>
        <taxon>Brassicaceae</taxon>
        <taxon>Brassiceae</taxon>
        <taxon>Brassica</taxon>
    </lineage>
</organism>
<dbReference type="Proteomes" id="UP000824890">
    <property type="component" value="Unassembled WGS sequence"/>
</dbReference>
<sequence length="390" mass="43748">MTTSTKKDSKTEQHQAATAALPLLQVAATTAASHATSVVLTTLTATILRRASRKPQQQQPFLHLKPQPHNQIHLPIGVAPNPLPPLPFLRGLPTPPPPSQTLPEKSNGAVAELSHKLIQATKKKEDAVTEASWLKTSMTELVKKLNKLEIYCHNLKLGLDECSSNNKKQSVPVRFNDGIIQQFLVSSPEQSSRVADSQLRTVVFRCQDQLFREEPEKPDLLPRSDPEQSLLQELRTSKLPENGSTRILNPSDRCESNYASFNVLMELTWDEVLSRGTNHFSEQFSRFCDRKNECHVASMLCWNRAWPEPLLQASFGASKSVWLDHLLANSLNPGLQIFRVERDDRFDPVYKEETGGDRYKSVVRAMVQPGFYVYGSVVKCKVVCKHCGSD</sequence>
<evidence type="ECO:0008006" key="3">
    <source>
        <dbReference type="Google" id="ProtNLM"/>
    </source>
</evidence>
<keyword evidence="2" id="KW-1185">Reference proteome</keyword>
<evidence type="ECO:0000313" key="1">
    <source>
        <dbReference type="EMBL" id="KAH0888041.1"/>
    </source>
</evidence>
<dbReference type="PANTHER" id="PTHR31029:SF10">
    <property type="entry name" value="GENOME ASSEMBLY, CHROMOSOME: A01"/>
    <property type="match status" value="1"/>
</dbReference>
<dbReference type="PANTHER" id="PTHR31029">
    <property type="entry name" value="CYCLIN-DEPENDENT KINASE-LIKE PROTEIN"/>
    <property type="match status" value="1"/>
</dbReference>
<comment type="caution">
    <text evidence="1">The sequence shown here is derived from an EMBL/GenBank/DDBJ whole genome shotgun (WGS) entry which is preliminary data.</text>
</comment>
<protein>
    <recommendedName>
        <fullName evidence="3">GrpE protein homolog</fullName>
    </recommendedName>
</protein>
<dbReference type="InterPro" id="IPR042316">
    <property type="entry name" value="IRKI-like"/>
</dbReference>
<proteinExistence type="predicted"/>
<evidence type="ECO:0000313" key="2">
    <source>
        <dbReference type="Proteomes" id="UP000824890"/>
    </source>
</evidence>